<dbReference type="PANTHER" id="PTHR35908:SF1">
    <property type="entry name" value="CONSERVED PROTEIN"/>
    <property type="match status" value="1"/>
</dbReference>
<dbReference type="Gene3D" id="3.10.180.10">
    <property type="entry name" value="2,3-Dihydroxybiphenyl 1,2-Dioxygenase, domain 1"/>
    <property type="match status" value="1"/>
</dbReference>
<gene>
    <name evidence="2" type="ORF">GCM10009741_50240</name>
</gene>
<sequence length="147" mass="16112">MVPTPPPYSGGGVSRACGMVCRMTSMVRTVTFDAADPYGLAGFWLQVFGVERPDDDFPDDPYAAVDTGTVKLLFERNNDPKRAKNRVHLDLEPDIPRDQEVERLVALGATIEHDRREPDGTGFVVMLDPAGNEFCVLRSAAERAATS</sequence>
<evidence type="ECO:0000313" key="3">
    <source>
        <dbReference type="Proteomes" id="UP001500363"/>
    </source>
</evidence>
<dbReference type="Pfam" id="PF18029">
    <property type="entry name" value="Glyoxalase_6"/>
    <property type="match status" value="1"/>
</dbReference>
<evidence type="ECO:0000313" key="2">
    <source>
        <dbReference type="EMBL" id="GAA1541258.1"/>
    </source>
</evidence>
<proteinExistence type="predicted"/>
<comment type="caution">
    <text evidence="2">The sequence shown here is derived from an EMBL/GenBank/DDBJ whole genome shotgun (WGS) entry which is preliminary data.</text>
</comment>
<name>A0ABN2BKY1_9ACTN</name>
<dbReference type="InterPro" id="IPR029068">
    <property type="entry name" value="Glyas_Bleomycin-R_OHBP_Dase"/>
</dbReference>
<dbReference type="PANTHER" id="PTHR35908">
    <property type="entry name" value="HYPOTHETICAL FUSION PROTEIN"/>
    <property type="match status" value="1"/>
</dbReference>
<organism evidence="2 3">
    <name type="scientific">Kribbella lupini</name>
    <dbReference type="NCBI Taxonomy" id="291602"/>
    <lineage>
        <taxon>Bacteria</taxon>
        <taxon>Bacillati</taxon>
        <taxon>Actinomycetota</taxon>
        <taxon>Actinomycetes</taxon>
        <taxon>Propionibacteriales</taxon>
        <taxon>Kribbellaceae</taxon>
        <taxon>Kribbella</taxon>
    </lineage>
</organism>
<dbReference type="InterPro" id="IPR041581">
    <property type="entry name" value="Glyoxalase_6"/>
</dbReference>
<reference evidence="2 3" key="1">
    <citation type="journal article" date="2019" name="Int. J. Syst. Evol. Microbiol.">
        <title>The Global Catalogue of Microorganisms (GCM) 10K type strain sequencing project: providing services to taxonomists for standard genome sequencing and annotation.</title>
        <authorList>
            <consortium name="The Broad Institute Genomics Platform"/>
            <consortium name="The Broad Institute Genome Sequencing Center for Infectious Disease"/>
            <person name="Wu L."/>
            <person name="Ma J."/>
        </authorList>
    </citation>
    <scope>NUCLEOTIDE SEQUENCE [LARGE SCALE GENOMIC DNA]</scope>
    <source>
        <strain evidence="2 3">JCM 14303</strain>
    </source>
</reference>
<keyword evidence="3" id="KW-1185">Reference proteome</keyword>
<dbReference type="CDD" id="cd06587">
    <property type="entry name" value="VOC"/>
    <property type="match status" value="1"/>
</dbReference>
<protein>
    <submittedName>
        <fullName evidence="2">VOC family protein</fullName>
    </submittedName>
</protein>
<feature type="domain" description="Glyoxalase-like" evidence="1">
    <location>
        <begin position="30"/>
        <end position="137"/>
    </location>
</feature>
<evidence type="ECO:0000259" key="1">
    <source>
        <dbReference type="Pfam" id="PF18029"/>
    </source>
</evidence>
<accession>A0ABN2BKY1</accession>
<dbReference type="SUPFAM" id="SSF54593">
    <property type="entry name" value="Glyoxalase/Bleomycin resistance protein/Dihydroxybiphenyl dioxygenase"/>
    <property type="match status" value="1"/>
</dbReference>
<dbReference type="Proteomes" id="UP001500363">
    <property type="component" value="Unassembled WGS sequence"/>
</dbReference>
<dbReference type="EMBL" id="BAAANC010000002">
    <property type="protein sequence ID" value="GAA1541258.1"/>
    <property type="molecule type" value="Genomic_DNA"/>
</dbReference>